<evidence type="ECO:0000313" key="1">
    <source>
        <dbReference type="EMBL" id="MPN58816.1"/>
    </source>
</evidence>
<name>A0A645J5T7_9ZZZZ</name>
<comment type="caution">
    <text evidence="1">The sequence shown here is derived from an EMBL/GenBank/DDBJ whole genome shotgun (WGS) entry which is preliminary data.</text>
</comment>
<dbReference type="AlphaFoldDB" id="A0A645J5T7"/>
<gene>
    <name evidence="1" type="ORF">SDC9_206531</name>
</gene>
<accession>A0A645J5T7</accession>
<dbReference type="EMBL" id="VSSQ01132037">
    <property type="protein sequence ID" value="MPN58816.1"/>
    <property type="molecule type" value="Genomic_DNA"/>
</dbReference>
<organism evidence="1">
    <name type="scientific">bioreactor metagenome</name>
    <dbReference type="NCBI Taxonomy" id="1076179"/>
    <lineage>
        <taxon>unclassified sequences</taxon>
        <taxon>metagenomes</taxon>
        <taxon>ecological metagenomes</taxon>
    </lineage>
</organism>
<protein>
    <submittedName>
        <fullName evidence="1">Uncharacterized protein</fullName>
    </submittedName>
</protein>
<proteinExistence type="predicted"/>
<sequence>MMFAGGELSEEDKDAFFQSITQAYFAAKNKAREKFGQKEKKSF</sequence>
<reference evidence="1" key="1">
    <citation type="submission" date="2019-08" db="EMBL/GenBank/DDBJ databases">
        <authorList>
            <person name="Kucharzyk K."/>
            <person name="Murdoch R.W."/>
            <person name="Higgins S."/>
            <person name="Loffler F."/>
        </authorList>
    </citation>
    <scope>NUCLEOTIDE SEQUENCE</scope>
</reference>